<gene>
    <name evidence="2" type="ORF">IF1G_07563</name>
</gene>
<evidence type="ECO:0000259" key="1">
    <source>
        <dbReference type="Pfam" id="PF01636"/>
    </source>
</evidence>
<accession>A0A545VSE6</accession>
<dbReference type="Proteomes" id="UP000315783">
    <property type="component" value="Unassembled WGS sequence"/>
</dbReference>
<dbReference type="Pfam" id="PF01636">
    <property type="entry name" value="APH"/>
    <property type="match status" value="1"/>
</dbReference>
<proteinExistence type="predicted"/>
<dbReference type="OrthoDB" id="4187105at2759"/>
<evidence type="ECO:0000313" key="3">
    <source>
        <dbReference type="Proteomes" id="UP000315783"/>
    </source>
</evidence>
<keyword evidence="3" id="KW-1185">Reference proteome</keyword>
<dbReference type="InterPro" id="IPR002575">
    <property type="entry name" value="Aminoglycoside_PTrfase"/>
</dbReference>
<feature type="domain" description="Aminoglycoside phosphotransferase" evidence="1">
    <location>
        <begin position="34"/>
        <end position="211"/>
    </location>
</feature>
<evidence type="ECO:0000313" key="2">
    <source>
        <dbReference type="EMBL" id="TQV93831.1"/>
    </source>
</evidence>
<organism evidence="2 3">
    <name type="scientific">Cordyceps javanica</name>
    <dbReference type="NCBI Taxonomy" id="43265"/>
    <lineage>
        <taxon>Eukaryota</taxon>
        <taxon>Fungi</taxon>
        <taxon>Dikarya</taxon>
        <taxon>Ascomycota</taxon>
        <taxon>Pezizomycotina</taxon>
        <taxon>Sordariomycetes</taxon>
        <taxon>Hypocreomycetidae</taxon>
        <taxon>Hypocreales</taxon>
        <taxon>Cordycipitaceae</taxon>
        <taxon>Cordyceps</taxon>
    </lineage>
</organism>
<keyword evidence="2" id="KW-0689">Ribosomal protein</keyword>
<comment type="caution">
    <text evidence="2">The sequence shown here is derived from an EMBL/GenBank/DDBJ whole genome shotgun (WGS) entry which is preliminary data.</text>
</comment>
<dbReference type="GO" id="GO:0005840">
    <property type="term" value="C:ribosome"/>
    <property type="evidence" value="ECO:0007669"/>
    <property type="project" value="UniProtKB-KW"/>
</dbReference>
<sequence>MVSKSPVPDNVLAAFGVDCSSTLQALPGGSLVCYLAGTDVVLRPSEDDAESEQIAQIIMSLRSIMPNEAGYRVSRPINVAARPMEFVYEGWTAWSFLSGRARDQAVWSESLSTCRAFHKDLGQIKIEKPEFLDRRLNRFRHADRVAWDEMALGELPTVANQMVLSRIAQPLKRLGELKRDFSRALPDQLVHGDIGGNMLFESDGQPPGIIDMTFYWRPAGYAAAIIVADGLLWNKETDDLIRIYGTGADDVQLVVRALIFRIVTWAINMPVVSESSDRQWVEKMLPLVDFDSAVDSISKYVI</sequence>
<reference evidence="2 3" key="1">
    <citation type="journal article" date="2019" name="Appl. Microbiol. Biotechnol.">
        <title>Genome sequence of Isaria javanica and comparative genome analysis insights into family S53 peptidase evolution in fungal entomopathogens.</title>
        <authorList>
            <person name="Lin R."/>
            <person name="Zhang X."/>
            <person name="Xin B."/>
            <person name="Zou M."/>
            <person name="Gao Y."/>
            <person name="Qin F."/>
            <person name="Hu Q."/>
            <person name="Xie B."/>
            <person name="Cheng X."/>
        </authorList>
    </citation>
    <scope>NUCLEOTIDE SEQUENCE [LARGE SCALE GENOMIC DNA]</scope>
    <source>
        <strain evidence="2 3">IJ1G</strain>
    </source>
</reference>
<dbReference type="AlphaFoldDB" id="A0A545VSE6"/>
<dbReference type="EMBL" id="SPUK01000011">
    <property type="protein sequence ID" value="TQV93831.1"/>
    <property type="molecule type" value="Genomic_DNA"/>
</dbReference>
<keyword evidence="2" id="KW-0687">Ribonucleoprotein</keyword>
<name>A0A545VSE6_9HYPO</name>
<dbReference type="InterPro" id="IPR011009">
    <property type="entry name" value="Kinase-like_dom_sf"/>
</dbReference>
<protein>
    <submittedName>
        <fullName evidence="2">Ribosomal protein L1</fullName>
    </submittedName>
</protein>
<dbReference type="SUPFAM" id="SSF56112">
    <property type="entry name" value="Protein kinase-like (PK-like)"/>
    <property type="match status" value="1"/>
</dbReference>
<dbReference type="STRING" id="43265.A0A545VSE6"/>